<dbReference type="OrthoDB" id="248140at2157"/>
<dbReference type="GO" id="GO:0005975">
    <property type="term" value="P:carbohydrate metabolic process"/>
    <property type="evidence" value="ECO:0007669"/>
    <property type="project" value="InterPro"/>
</dbReference>
<dbReference type="Gene3D" id="3.20.20.370">
    <property type="entry name" value="Glycoside hydrolase/deacetylase"/>
    <property type="match status" value="1"/>
</dbReference>
<sequence>MTKKSRRAFLGTLGTAMGGTLLVREGVRQIHSSIRSNSHGTEKQPIPTDSLRVDRSGRNITVQRGTLRTDLNSIDAWMSLSGEFTLERESINGSSSSLRLASNPIGKIEHVFDEPFNIGENTICFWLKALNNVPSQIRIRLLAPDEQNQLITSQYLSKDLANTWFGIEVGPTNKIGSPDSTNISRMQIEVAAEDQAVLLDRFKTKPTADTGRVMLIFDDNRASVSTAYEEMHRRGLSGAIAVIPDLVNAGGHLSADQLATYHADGWDLLSHPQLEEPLPMYSQARQRQEIIRAKEWLVTNGYQEGADHFVAPFGKVSPDTLEIIEVFHYTNYMTSEGLSGTPPTDPLTINRVAIDNISHVKRQIQRAARFNMLVVLSAHTVGNQNDQWVSQEDFINILDFIKGTDVEVVTPIDYWKNEISRTRSD</sequence>
<evidence type="ECO:0000313" key="3">
    <source>
        <dbReference type="EMBL" id="RZV06057.1"/>
    </source>
</evidence>
<organism evidence="3 4">
    <name type="scientific">Natrinema hispanicum</name>
    <dbReference type="NCBI Taxonomy" id="392421"/>
    <lineage>
        <taxon>Archaea</taxon>
        <taxon>Methanobacteriati</taxon>
        <taxon>Methanobacteriota</taxon>
        <taxon>Stenosarchaea group</taxon>
        <taxon>Halobacteria</taxon>
        <taxon>Halobacteriales</taxon>
        <taxon>Natrialbaceae</taxon>
        <taxon>Natrinema</taxon>
    </lineage>
</organism>
<gene>
    <name evidence="3" type="ORF">BDK88_4012</name>
</gene>
<protein>
    <submittedName>
        <fullName evidence="3">Polysaccharide deacetylase</fullName>
    </submittedName>
</protein>
<dbReference type="GO" id="GO:0016810">
    <property type="term" value="F:hydrolase activity, acting on carbon-nitrogen (but not peptide) bonds"/>
    <property type="evidence" value="ECO:0007669"/>
    <property type="project" value="InterPro"/>
</dbReference>
<feature type="region of interest" description="Disordered" evidence="1">
    <location>
        <begin position="33"/>
        <end position="52"/>
    </location>
</feature>
<dbReference type="Pfam" id="PF01522">
    <property type="entry name" value="Polysacc_deac_1"/>
    <property type="match status" value="1"/>
</dbReference>
<feature type="domain" description="NodB homology" evidence="2">
    <location>
        <begin position="208"/>
        <end position="330"/>
    </location>
</feature>
<dbReference type="SUPFAM" id="SSF88713">
    <property type="entry name" value="Glycoside hydrolase/deacetylase"/>
    <property type="match status" value="1"/>
</dbReference>
<evidence type="ECO:0000259" key="2">
    <source>
        <dbReference type="Pfam" id="PF01522"/>
    </source>
</evidence>
<evidence type="ECO:0000313" key="4">
    <source>
        <dbReference type="Proteomes" id="UP000291097"/>
    </source>
</evidence>
<dbReference type="EMBL" id="SHMP01000009">
    <property type="protein sequence ID" value="RZV06057.1"/>
    <property type="molecule type" value="Genomic_DNA"/>
</dbReference>
<dbReference type="CDD" id="cd10970">
    <property type="entry name" value="CE4_DAC_u1_6s"/>
    <property type="match status" value="1"/>
</dbReference>
<dbReference type="Proteomes" id="UP000291097">
    <property type="component" value="Unassembled WGS sequence"/>
</dbReference>
<comment type="caution">
    <text evidence="3">The sequence shown here is derived from an EMBL/GenBank/DDBJ whole genome shotgun (WGS) entry which is preliminary data.</text>
</comment>
<dbReference type="InterPro" id="IPR002509">
    <property type="entry name" value="NODB_dom"/>
</dbReference>
<dbReference type="InterPro" id="IPR011330">
    <property type="entry name" value="Glyco_hydro/deAcase_b/a-brl"/>
</dbReference>
<evidence type="ECO:0000256" key="1">
    <source>
        <dbReference type="SAM" id="MobiDB-lite"/>
    </source>
</evidence>
<dbReference type="RefSeq" id="WP_130501767.1">
    <property type="nucleotide sequence ID" value="NZ_SHMP01000009.1"/>
</dbReference>
<accession>A0A482Y869</accession>
<dbReference type="AlphaFoldDB" id="A0A482Y869"/>
<reference evidence="3 4" key="1">
    <citation type="submission" date="2019-02" db="EMBL/GenBank/DDBJ databases">
        <title>Genomic Encyclopedia of Archaeal and Bacterial Type Strains, Phase II (KMG-II): from individual species to whole genera.</title>
        <authorList>
            <person name="Goeker M."/>
        </authorList>
    </citation>
    <scope>NUCLEOTIDE SEQUENCE [LARGE SCALE GENOMIC DNA]</scope>
    <source>
        <strain evidence="3 4">DSM 18328</strain>
    </source>
</reference>
<name>A0A482Y869_9EURY</name>
<proteinExistence type="predicted"/>